<keyword evidence="2" id="KW-1185">Reference proteome</keyword>
<dbReference type="AlphaFoldDB" id="A0A3A8PV51"/>
<evidence type="ECO:0000313" key="2">
    <source>
        <dbReference type="Proteomes" id="UP000272888"/>
    </source>
</evidence>
<reference evidence="2" key="1">
    <citation type="submission" date="2018-09" db="EMBL/GenBank/DDBJ databases">
        <authorList>
            <person name="Livingstone P.G."/>
            <person name="Whitworth D.E."/>
        </authorList>
    </citation>
    <scope>NUCLEOTIDE SEQUENCE [LARGE SCALE GENOMIC DNA]</scope>
    <source>
        <strain evidence="2">CA051B</strain>
    </source>
</reference>
<comment type="caution">
    <text evidence="1">The sequence shown here is derived from an EMBL/GenBank/DDBJ whole genome shotgun (WGS) entry which is preliminary data.</text>
</comment>
<name>A0A3A8PV51_9BACT</name>
<sequence>MDLKSSDVLIQKPERGGVLLRSALGLALAGGIAWSSMPSIDPWAVGLAVLVVLWGLDSWFSTKRIPVFVGPLEAVQAVEGFVHAAKSKLQEPVKPAAPLAPTPSELVSAIKRARGPGAEAENIRCYVRGRHATGGAEARGLYRRLVERQALAL</sequence>
<accession>A0A3A8PV51</accession>
<dbReference type="EMBL" id="RAWB01000116">
    <property type="protein sequence ID" value="RKH60347.1"/>
    <property type="molecule type" value="Genomic_DNA"/>
</dbReference>
<proteinExistence type="predicted"/>
<dbReference type="RefSeq" id="WP_120643793.1">
    <property type="nucleotide sequence ID" value="NZ_RAWB01000116.1"/>
</dbReference>
<evidence type="ECO:0000313" key="1">
    <source>
        <dbReference type="EMBL" id="RKH60347.1"/>
    </source>
</evidence>
<gene>
    <name evidence="1" type="ORF">D7V93_13465</name>
</gene>
<dbReference type="Proteomes" id="UP000272888">
    <property type="component" value="Unassembled WGS sequence"/>
</dbReference>
<protein>
    <submittedName>
        <fullName evidence="1">Uncharacterized protein</fullName>
    </submittedName>
</protein>
<organism evidence="1 2">
    <name type="scientific">Corallococcus llansteffanensis</name>
    <dbReference type="NCBI Taxonomy" id="2316731"/>
    <lineage>
        <taxon>Bacteria</taxon>
        <taxon>Pseudomonadati</taxon>
        <taxon>Myxococcota</taxon>
        <taxon>Myxococcia</taxon>
        <taxon>Myxococcales</taxon>
        <taxon>Cystobacterineae</taxon>
        <taxon>Myxococcaceae</taxon>
        <taxon>Corallococcus</taxon>
    </lineage>
</organism>